<evidence type="ECO:0008006" key="4">
    <source>
        <dbReference type="Google" id="ProtNLM"/>
    </source>
</evidence>
<evidence type="ECO:0000256" key="1">
    <source>
        <dbReference type="SAM" id="SignalP"/>
    </source>
</evidence>
<proteinExistence type="predicted"/>
<dbReference type="InterPro" id="IPR009706">
    <property type="entry name" value="DUF1287"/>
</dbReference>
<sequence>MKTTSFSLALFLLICFSPVIAQNTPKKAAEDISTGLVQAALERTAHQVTYNGSYRKIAYPGGDVPDNIGVCTDVVIRSYRKIGIDLQKEVHEDMRANFLAYPKSWGLKRPDTNIDHRRVSNLQAFFRRHGTELPVTKDSQENAQEYKAGELVTWMLPGNLPHIGIVTDRTSADGQRPLIVHNIGRGPKLEDMLFRYRITGHYVYP</sequence>
<comment type="caution">
    <text evidence="2">The sequence shown here is derived from an EMBL/GenBank/DDBJ whole genome shotgun (WGS) entry which is preliminary data.</text>
</comment>
<dbReference type="PIRSF" id="PIRSF011444">
    <property type="entry name" value="DUF1287"/>
    <property type="match status" value="1"/>
</dbReference>
<protein>
    <recommendedName>
        <fullName evidence="4">DUF1287 domain-containing protein</fullName>
    </recommendedName>
</protein>
<accession>A0A444J061</accession>
<dbReference type="Pfam" id="PF06940">
    <property type="entry name" value="DUF1287"/>
    <property type="match status" value="1"/>
</dbReference>
<dbReference type="AlphaFoldDB" id="A0A444J061"/>
<name>A0A444J061_9BACT</name>
<keyword evidence="1" id="KW-0732">Signal</keyword>
<dbReference type="Proteomes" id="UP000287853">
    <property type="component" value="Unassembled WGS sequence"/>
</dbReference>
<reference evidence="2 3" key="1">
    <citation type="submission" date="2017-01" db="EMBL/GenBank/DDBJ databases">
        <title>The cable genome- insights into the physiology and evolution of filamentous bacteria capable of sulfide oxidation via long distance electron transfer.</title>
        <authorList>
            <person name="Schreiber L."/>
            <person name="Bjerg J.T."/>
            <person name="Boggild A."/>
            <person name="Van De Vossenberg J."/>
            <person name="Meysman F."/>
            <person name="Nielsen L.P."/>
            <person name="Schramm A."/>
            <person name="Kjeldsen K.U."/>
        </authorList>
    </citation>
    <scope>NUCLEOTIDE SEQUENCE [LARGE SCALE GENOMIC DNA]</scope>
    <source>
        <strain evidence="2">MCF</strain>
    </source>
</reference>
<keyword evidence="3" id="KW-1185">Reference proteome</keyword>
<evidence type="ECO:0000313" key="3">
    <source>
        <dbReference type="Proteomes" id="UP000287853"/>
    </source>
</evidence>
<feature type="signal peptide" evidence="1">
    <location>
        <begin position="1"/>
        <end position="21"/>
    </location>
</feature>
<organism evidence="2 3">
    <name type="scientific">Candidatus Electrothrix aarhusensis</name>
    <dbReference type="NCBI Taxonomy" id="1859131"/>
    <lineage>
        <taxon>Bacteria</taxon>
        <taxon>Pseudomonadati</taxon>
        <taxon>Thermodesulfobacteriota</taxon>
        <taxon>Desulfobulbia</taxon>
        <taxon>Desulfobulbales</taxon>
        <taxon>Desulfobulbaceae</taxon>
        <taxon>Candidatus Electrothrix</taxon>
    </lineage>
</organism>
<evidence type="ECO:0000313" key="2">
    <source>
        <dbReference type="EMBL" id="RWX46315.1"/>
    </source>
</evidence>
<gene>
    <name evidence="2" type="ORF">H206_01393</name>
</gene>
<dbReference type="EMBL" id="MTKO01000066">
    <property type="protein sequence ID" value="RWX46315.1"/>
    <property type="molecule type" value="Genomic_DNA"/>
</dbReference>
<feature type="chain" id="PRO_5019163935" description="DUF1287 domain-containing protein" evidence="1">
    <location>
        <begin position="22"/>
        <end position="205"/>
    </location>
</feature>